<comment type="caution">
    <text evidence="3">The sequence shown here is derived from an EMBL/GenBank/DDBJ whole genome shotgun (WGS) entry which is preliminary data.</text>
</comment>
<dbReference type="AlphaFoldDB" id="A0AAD7CU30"/>
<reference evidence="3" key="1">
    <citation type="submission" date="2023-03" db="EMBL/GenBank/DDBJ databases">
        <title>Massive genome expansion in bonnet fungi (Mycena s.s.) driven by repeated elements and novel gene families across ecological guilds.</title>
        <authorList>
            <consortium name="Lawrence Berkeley National Laboratory"/>
            <person name="Harder C.B."/>
            <person name="Miyauchi S."/>
            <person name="Viragh M."/>
            <person name="Kuo A."/>
            <person name="Thoen E."/>
            <person name="Andreopoulos B."/>
            <person name="Lu D."/>
            <person name="Skrede I."/>
            <person name="Drula E."/>
            <person name="Henrissat B."/>
            <person name="Morin E."/>
            <person name="Kohler A."/>
            <person name="Barry K."/>
            <person name="LaButti K."/>
            <person name="Morin E."/>
            <person name="Salamov A."/>
            <person name="Lipzen A."/>
            <person name="Mereny Z."/>
            <person name="Hegedus B."/>
            <person name="Baldrian P."/>
            <person name="Stursova M."/>
            <person name="Weitz H."/>
            <person name="Taylor A."/>
            <person name="Grigoriev I.V."/>
            <person name="Nagy L.G."/>
            <person name="Martin F."/>
            <person name="Kauserud H."/>
        </authorList>
    </citation>
    <scope>NUCLEOTIDE SEQUENCE</scope>
    <source>
        <strain evidence="3">CBHHK067</strain>
    </source>
</reference>
<keyword evidence="1" id="KW-0175">Coiled coil</keyword>
<dbReference type="EMBL" id="JARKIE010000269">
    <property type="protein sequence ID" value="KAJ7659487.1"/>
    <property type="molecule type" value="Genomic_DNA"/>
</dbReference>
<feature type="compositionally biased region" description="Polar residues" evidence="2">
    <location>
        <begin position="19"/>
        <end position="35"/>
    </location>
</feature>
<proteinExistence type="predicted"/>
<accession>A0AAD7CU30</accession>
<keyword evidence="4" id="KW-1185">Reference proteome</keyword>
<feature type="coiled-coil region" evidence="1">
    <location>
        <begin position="130"/>
        <end position="157"/>
    </location>
</feature>
<sequence>MPPVRTANEKKQWGRTKRGSQAQSTNFLGSTSRISGPTARPLPRGKENTPVHRSSSHVVSSPYLTASVTFTHSDDAFLALERRSTTYEKRCRNLTRKVSRATDRHTQVLQLVEDLREELLSTRKSSSQYTASLQRQLADLTDELTQIKNNQLELHARHTQLARRKKRCQRRSHLSSQSLKDGGIISPDIHACVRDLVAMGAPLEGVGKMIHAVAKGLNIHINNNISTRSAGRIVIEGGVAAQLQIVDAVKNTDHFTGAGDGTSHKHLNYETKLIAVNHKVLGLGIAQTPDHTSEEQMAGWHNIVAEMYQTYDESPLGKLYPEDPRT</sequence>
<protein>
    <submittedName>
        <fullName evidence="3">Uncharacterized protein</fullName>
    </submittedName>
</protein>
<name>A0AAD7CU30_MYCRO</name>
<evidence type="ECO:0000313" key="3">
    <source>
        <dbReference type="EMBL" id="KAJ7659487.1"/>
    </source>
</evidence>
<gene>
    <name evidence="3" type="ORF">B0H17DRAFT_1145303</name>
</gene>
<organism evidence="3 4">
    <name type="scientific">Mycena rosella</name>
    <name type="common">Pink bonnet</name>
    <name type="synonym">Agaricus rosellus</name>
    <dbReference type="NCBI Taxonomy" id="1033263"/>
    <lineage>
        <taxon>Eukaryota</taxon>
        <taxon>Fungi</taxon>
        <taxon>Dikarya</taxon>
        <taxon>Basidiomycota</taxon>
        <taxon>Agaricomycotina</taxon>
        <taxon>Agaricomycetes</taxon>
        <taxon>Agaricomycetidae</taxon>
        <taxon>Agaricales</taxon>
        <taxon>Marasmiineae</taxon>
        <taxon>Mycenaceae</taxon>
        <taxon>Mycena</taxon>
    </lineage>
</organism>
<dbReference type="Proteomes" id="UP001221757">
    <property type="component" value="Unassembled WGS sequence"/>
</dbReference>
<evidence type="ECO:0000313" key="4">
    <source>
        <dbReference type="Proteomes" id="UP001221757"/>
    </source>
</evidence>
<evidence type="ECO:0000256" key="1">
    <source>
        <dbReference type="SAM" id="Coils"/>
    </source>
</evidence>
<feature type="region of interest" description="Disordered" evidence="2">
    <location>
        <begin position="1"/>
        <end position="59"/>
    </location>
</feature>
<evidence type="ECO:0000256" key="2">
    <source>
        <dbReference type="SAM" id="MobiDB-lite"/>
    </source>
</evidence>